<feature type="domain" description="EamA" evidence="2">
    <location>
        <begin position="2"/>
        <end position="127"/>
    </location>
</feature>
<dbReference type="SUPFAM" id="SSF103481">
    <property type="entry name" value="Multidrug resistance efflux transporter EmrE"/>
    <property type="match status" value="2"/>
</dbReference>
<feature type="transmembrane region" description="Helical" evidence="1">
    <location>
        <begin position="57"/>
        <end position="79"/>
    </location>
</feature>
<feature type="transmembrane region" description="Helical" evidence="1">
    <location>
        <begin position="137"/>
        <end position="154"/>
    </location>
</feature>
<evidence type="ECO:0000313" key="3">
    <source>
        <dbReference type="EMBL" id="PSJ57811.1"/>
    </source>
</evidence>
<comment type="caution">
    <text evidence="3">The sequence shown here is derived from an EMBL/GenBank/DDBJ whole genome shotgun (WGS) entry which is preliminary data.</text>
</comment>
<dbReference type="InterPro" id="IPR000620">
    <property type="entry name" value="EamA_dom"/>
</dbReference>
<reference evidence="3 4" key="1">
    <citation type="submission" date="2018-03" db="EMBL/GenBank/DDBJ databases">
        <title>The draft genome of Mesorhizobium sp. 6GN-30.</title>
        <authorList>
            <person name="Liu L."/>
            <person name="Li L."/>
            <person name="Wang T."/>
            <person name="Zhang X."/>
            <person name="Liang L."/>
        </authorList>
    </citation>
    <scope>NUCLEOTIDE SEQUENCE [LARGE SCALE GENOMIC DNA]</scope>
    <source>
        <strain evidence="3 4">6GN30</strain>
    </source>
</reference>
<feature type="transmembrane region" description="Helical" evidence="1">
    <location>
        <begin position="223"/>
        <end position="244"/>
    </location>
</feature>
<evidence type="ECO:0000313" key="4">
    <source>
        <dbReference type="Proteomes" id="UP000241229"/>
    </source>
</evidence>
<dbReference type="Proteomes" id="UP000241229">
    <property type="component" value="Unassembled WGS sequence"/>
</dbReference>
<dbReference type="InterPro" id="IPR037185">
    <property type="entry name" value="EmrE-like"/>
</dbReference>
<dbReference type="GO" id="GO:0016020">
    <property type="term" value="C:membrane"/>
    <property type="evidence" value="ECO:0007669"/>
    <property type="project" value="InterPro"/>
</dbReference>
<dbReference type="EMBL" id="PXYK01000016">
    <property type="protein sequence ID" value="PSJ57811.1"/>
    <property type="molecule type" value="Genomic_DNA"/>
</dbReference>
<keyword evidence="1" id="KW-0812">Transmembrane</keyword>
<dbReference type="AlphaFoldDB" id="A0A2P7S5V9"/>
<organism evidence="3 4">
    <name type="scientific">Kumtagia ephedrae</name>
    <dbReference type="NCBI Taxonomy" id="2116701"/>
    <lineage>
        <taxon>Bacteria</taxon>
        <taxon>Pseudomonadati</taxon>
        <taxon>Pseudomonadota</taxon>
        <taxon>Alphaproteobacteria</taxon>
        <taxon>Hyphomicrobiales</taxon>
        <taxon>Phyllobacteriaceae</taxon>
        <taxon>Kumtagia</taxon>
    </lineage>
</organism>
<keyword evidence="1" id="KW-0472">Membrane</keyword>
<dbReference type="PANTHER" id="PTHR22911">
    <property type="entry name" value="ACYL-MALONYL CONDENSING ENZYME-RELATED"/>
    <property type="match status" value="1"/>
</dbReference>
<feature type="transmembrane region" description="Helical" evidence="1">
    <location>
        <begin position="85"/>
        <end position="104"/>
    </location>
</feature>
<name>A0A2P7S5V9_9HYPH</name>
<keyword evidence="4" id="KW-1185">Reference proteome</keyword>
<proteinExistence type="predicted"/>
<dbReference type="OrthoDB" id="7818056at2"/>
<evidence type="ECO:0000256" key="1">
    <source>
        <dbReference type="SAM" id="Phobius"/>
    </source>
</evidence>
<dbReference type="PANTHER" id="PTHR22911:SF103">
    <property type="entry name" value="BLR2811 PROTEIN"/>
    <property type="match status" value="1"/>
</dbReference>
<gene>
    <name evidence="3" type="ORF">C7I84_17255</name>
</gene>
<keyword evidence="1" id="KW-1133">Transmembrane helix</keyword>
<feature type="transmembrane region" description="Helical" evidence="1">
    <location>
        <begin position="250"/>
        <end position="268"/>
    </location>
</feature>
<protein>
    <submittedName>
        <fullName evidence="3">EamA/RhaT family transporter</fullName>
    </submittedName>
</protein>
<sequence>MLAGFFLYSTSDMMAKLLTQSVSPLQVAWLRQLGLVGGVLVLLMIKGRSILRSRHPGLQIGRGLTVVAAATSFLFALAYVPLADATAVTFVAPFIVTVLAAALLGEAVGPKRWIAVVLGFLGTMIVIRPGFSNFHPAIFLALISAVAFAVRQIISRHVSGADPLVTTVAYTALTAALILTLPLPFVWKNPADGTQLLLMVGVACVAGCAELTIMRALELAEAVVLSPLQYTLMIWSTAWGFVVFAQLPDVWTLVGAAIVIASGIYALYREARTAR</sequence>
<feature type="transmembrane region" description="Helical" evidence="1">
    <location>
        <begin position="193"/>
        <end position="211"/>
    </location>
</feature>
<feature type="transmembrane region" description="Helical" evidence="1">
    <location>
        <begin position="113"/>
        <end position="131"/>
    </location>
</feature>
<feature type="domain" description="EamA" evidence="2">
    <location>
        <begin position="136"/>
        <end position="262"/>
    </location>
</feature>
<feature type="transmembrane region" description="Helical" evidence="1">
    <location>
        <begin position="166"/>
        <end position="187"/>
    </location>
</feature>
<accession>A0A2P7S5V9</accession>
<dbReference type="Pfam" id="PF00892">
    <property type="entry name" value="EamA"/>
    <property type="match status" value="2"/>
</dbReference>
<evidence type="ECO:0000259" key="2">
    <source>
        <dbReference type="Pfam" id="PF00892"/>
    </source>
</evidence>
<feature type="transmembrane region" description="Helical" evidence="1">
    <location>
        <begin position="28"/>
        <end position="45"/>
    </location>
</feature>